<sequence length="324" mass="35744">MIASRTPLRISFCGGGTDFKDYYARHGGAVLSTAIDQYVYLIANKRFEKGIRLGYSQTEIIDRRQQVRHPLFNACMKAAGIDSGIELLSLADIPSKGSGLGSSSSFAVGLLNVLHAYQGKKKPARSLAEQACHVEIGLLREPIGKQDQYAAAFGGLNLFEFNPDETVSVHPVRCSKNSLRELDANLLLFFTGLTRDSKSVLAKQKKNTKKNLVFLHLLKALAYDAYDALHADDLTRFGNLLHKNWLLKKRLAANVSNPLIDQYYARALKAGAVGGKICGSGNGGFLAFYCEKRRQNALRQALRPLKETPFSLEEGGSRIVYEED</sequence>
<evidence type="ECO:0000256" key="4">
    <source>
        <dbReference type="ARBA" id="ARBA00022840"/>
    </source>
</evidence>
<name>A0A8T4LKB4_9ARCH</name>
<dbReference type="GO" id="GO:0005524">
    <property type="term" value="F:ATP binding"/>
    <property type="evidence" value="ECO:0007669"/>
    <property type="project" value="UniProtKB-KW"/>
</dbReference>
<dbReference type="GO" id="GO:0042352">
    <property type="term" value="P:GDP-L-fucose salvage"/>
    <property type="evidence" value="ECO:0007669"/>
    <property type="project" value="TreeGrafter"/>
</dbReference>
<dbReference type="AlphaFoldDB" id="A0A8T4LKB4"/>
<dbReference type="EMBL" id="JAGVWE010000006">
    <property type="protein sequence ID" value="MBS3063655.1"/>
    <property type="molecule type" value="Genomic_DNA"/>
</dbReference>
<dbReference type="InterPro" id="IPR006204">
    <property type="entry name" value="GHMP_kinase_N_dom"/>
</dbReference>
<dbReference type="GO" id="GO:0050201">
    <property type="term" value="F:fucokinase activity"/>
    <property type="evidence" value="ECO:0007669"/>
    <property type="project" value="TreeGrafter"/>
</dbReference>
<reference evidence="8" key="2">
    <citation type="submission" date="2021-05" db="EMBL/GenBank/DDBJ databases">
        <title>Protein family content uncovers lineage relationships and bacterial pathway maintenance mechanisms in DPANN archaea.</title>
        <authorList>
            <person name="Castelle C.J."/>
            <person name="Meheust R."/>
            <person name="Jaffe A.L."/>
            <person name="Seitz K."/>
            <person name="Gong X."/>
            <person name="Baker B.J."/>
            <person name="Banfield J.F."/>
        </authorList>
    </citation>
    <scope>NUCLEOTIDE SEQUENCE</scope>
    <source>
        <strain evidence="8">RIFCSPLOWO2_01_FULL_58_19</strain>
    </source>
</reference>
<evidence type="ECO:0000256" key="3">
    <source>
        <dbReference type="ARBA" id="ARBA00022777"/>
    </source>
</evidence>
<keyword evidence="4" id="KW-0067">ATP-binding</keyword>
<evidence type="ECO:0000256" key="1">
    <source>
        <dbReference type="ARBA" id="ARBA00022679"/>
    </source>
</evidence>
<dbReference type="Gene3D" id="3.30.230.120">
    <property type="match status" value="1"/>
</dbReference>
<dbReference type="PIRSF" id="PIRSF036406">
    <property type="entry name" value="Hept_kin"/>
    <property type="match status" value="1"/>
</dbReference>
<dbReference type="PANTHER" id="PTHR32463:SF0">
    <property type="entry name" value="L-FUCOSE KINASE"/>
    <property type="match status" value="1"/>
</dbReference>
<dbReference type="SUPFAM" id="SSF55060">
    <property type="entry name" value="GHMP Kinase, C-terminal domain"/>
    <property type="match status" value="1"/>
</dbReference>
<dbReference type="PRINTS" id="PR00960">
    <property type="entry name" value="LMBPPROTEIN"/>
</dbReference>
<dbReference type="InterPro" id="IPR013750">
    <property type="entry name" value="GHMP_kinase_C_dom"/>
</dbReference>
<dbReference type="InterPro" id="IPR020568">
    <property type="entry name" value="Ribosomal_Su5_D2-typ_SF"/>
</dbReference>
<dbReference type="InterPro" id="IPR052203">
    <property type="entry name" value="GHMP_Kinase-Related"/>
</dbReference>
<dbReference type="Pfam" id="PF00288">
    <property type="entry name" value="GHMP_kinases_N"/>
    <property type="match status" value="1"/>
</dbReference>
<feature type="domain" description="GHMP kinase N-terminal" evidence="6">
    <location>
        <begin position="74"/>
        <end position="155"/>
    </location>
</feature>
<evidence type="ECO:0000313" key="8">
    <source>
        <dbReference type="EMBL" id="MBS3063655.1"/>
    </source>
</evidence>
<dbReference type="InterPro" id="IPR036554">
    <property type="entry name" value="GHMP_kinase_C_sf"/>
</dbReference>
<dbReference type="PANTHER" id="PTHR32463">
    <property type="entry name" value="L-FUCOSE KINASE"/>
    <property type="match status" value="1"/>
</dbReference>
<dbReference type="InterPro" id="IPR014606">
    <property type="entry name" value="Heptose_7-P_kinase"/>
</dbReference>
<evidence type="ECO:0000259" key="6">
    <source>
        <dbReference type="Pfam" id="PF00288"/>
    </source>
</evidence>
<gene>
    <name evidence="8" type="ORF">J4203_07370</name>
</gene>
<feature type="domain" description="GHMP kinase C-terminal" evidence="7">
    <location>
        <begin position="227"/>
        <end position="302"/>
    </location>
</feature>
<evidence type="ECO:0000259" key="7">
    <source>
        <dbReference type="Pfam" id="PF08544"/>
    </source>
</evidence>
<keyword evidence="3 8" id="KW-0418">Kinase</keyword>
<evidence type="ECO:0000256" key="2">
    <source>
        <dbReference type="ARBA" id="ARBA00022741"/>
    </source>
</evidence>
<proteinExistence type="inferred from homology"/>
<reference evidence="8" key="1">
    <citation type="submission" date="2021-03" db="EMBL/GenBank/DDBJ databases">
        <authorList>
            <person name="Jaffe A."/>
        </authorList>
    </citation>
    <scope>NUCLEOTIDE SEQUENCE</scope>
    <source>
        <strain evidence="8">RIFCSPLOWO2_01_FULL_58_19</strain>
    </source>
</reference>
<dbReference type="Proteomes" id="UP000678237">
    <property type="component" value="Unassembled WGS sequence"/>
</dbReference>
<protein>
    <submittedName>
        <fullName evidence="8">GHMP kinase</fullName>
    </submittedName>
</protein>
<evidence type="ECO:0000313" key="9">
    <source>
        <dbReference type="Proteomes" id="UP000678237"/>
    </source>
</evidence>
<keyword evidence="1" id="KW-0808">Transferase</keyword>
<evidence type="ECO:0000256" key="5">
    <source>
        <dbReference type="ARBA" id="ARBA00038121"/>
    </source>
</evidence>
<dbReference type="Pfam" id="PF08544">
    <property type="entry name" value="GHMP_kinases_C"/>
    <property type="match status" value="1"/>
</dbReference>
<dbReference type="SUPFAM" id="SSF54211">
    <property type="entry name" value="Ribosomal protein S5 domain 2-like"/>
    <property type="match status" value="1"/>
</dbReference>
<dbReference type="InterPro" id="IPR001174">
    <property type="entry name" value="HddA/FKP"/>
</dbReference>
<organism evidence="8 9">
    <name type="scientific">Candidatus Iainarchaeum sp</name>
    <dbReference type="NCBI Taxonomy" id="3101447"/>
    <lineage>
        <taxon>Archaea</taxon>
        <taxon>Candidatus Iainarchaeota</taxon>
        <taxon>Candidatus Iainarchaeia</taxon>
        <taxon>Candidatus Iainarchaeales</taxon>
        <taxon>Candidatus Iainarchaeaceae</taxon>
        <taxon>Candidatus Iainarchaeum</taxon>
    </lineage>
</organism>
<comment type="similarity">
    <text evidence="5">Belongs to the GHMP kinase family.</text>
</comment>
<accession>A0A8T4LKB4</accession>
<comment type="caution">
    <text evidence="8">The sequence shown here is derived from an EMBL/GenBank/DDBJ whole genome shotgun (WGS) entry which is preliminary data.</text>
</comment>
<keyword evidence="2" id="KW-0547">Nucleotide-binding</keyword>